<proteinExistence type="predicted"/>
<gene>
    <name evidence="1" type="ORF">HNR02_005604</name>
</gene>
<evidence type="ECO:0000313" key="2">
    <source>
        <dbReference type="Proteomes" id="UP000549616"/>
    </source>
</evidence>
<evidence type="ECO:0008006" key="3">
    <source>
        <dbReference type="Google" id="ProtNLM"/>
    </source>
</evidence>
<dbReference type="Proteomes" id="UP000549616">
    <property type="component" value="Unassembled WGS sequence"/>
</dbReference>
<comment type="caution">
    <text evidence="1">The sequence shown here is derived from an EMBL/GenBank/DDBJ whole genome shotgun (WGS) entry which is preliminary data.</text>
</comment>
<reference evidence="1 2" key="1">
    <citation type="submission" date="2020-07" db="EMBL/GenBank/DDBJ databases">
        <title>Sequencing the genomes of 1000 actinobacteria strains.</title>
        <authorList>
            <person name="Klenk H.-P."/>
        </authorList>
    </citation>
    <scope>NUCLEOTIDE SEQUENCE [LARGE SCALE GENOMIC DNA]</scope>
    <source>
        <strain evidence="1 2">DSM 104006</strain>
    </source>
</reference>
<protein>
    <recommendedName>
        <fullName evidence="3">Integrase</fullName>
    </recommendedName>
</protein>
<evidence type="ECO:0000313" key="1">
    <source>
        <dbReference type="EMBL" id="NYI92229.1"/>
    </source>
</evidence>
<accession>A0A853BAN2</accession>
<dbReference type="EMBL" id="JACCFK010000002">
    <property type="protein sequence ID" value="NYI92229.1"/>
    <property type="molecule type" value="Genomic_DNA"/>
</dbReference>
<sequence length="52" mass="5582">MAAGAPPTQVAEWAGHSVAVLHRIYAKIVAGQEASARQRIERALGVEDVDRE</sequence>
<name>A0A853BAN2_9PSEU</name>
<keyword evidence="2" id="KW-1185">Reference proteome</keyword>
<dbReference type="RefSeq" id="WP_376772953.1">
    <property type="nucleotide sequence ID" value="NZ_JACCFK010000002.1"/>
</dbReference>
<organism evidence="1 2">
    <name type="scientific">Amycolatopsis endophytica</name>
    <dbReference type="NCBI Taxonomy" id="860233"/>
    <lineage>
        <taxon>Bacteria</taxon>
        <taxon>Bacillati</taxon>
        <taxon>Actinomycetota</taxon>
        <taxon>Actinomycetes</taxon>
        <taxon>Pseudonocardiales</taxon>
        <taxon>Pseudonocardiaceae</taxon>
        <taxon>Amycolatopsis</taxon>
    </lineage>
</organism>
<dbReference type="AlphaFoldDB" id="A0A853BAN2"/>